<accession>A0A840QIA7</accession>
<gene>
    <name evidence="4" type="ORF">BJ970_007430</name>
</gene>
<dbReference type="RefSeq" id="WP_184732830.1">
    <property type="nucleotide sequence ID" value="NZ_JACHIW010000003.1"/>
</dbReference>
<dbReference type="EMBL" id="JACHIW010000003">
    <property type="protein sequence ID" value="MBB5159830.1"/>
    <property type="molecule type" value="Genomic_DNA"/>
</dbReference>
<dbReference type="SUPFAM" id="SSF55781">
    <property type="entry name" value="GAF domain-like"/>
    <property type="match status" value="1"/>
</dbReference>
<dbReference type="Pfam" id="PF01590">
    <property type="entry name" value="GAF"/>
    <property type="match status" value="1"/>
</dbReference>
<dbReference type="Proteomes" id="UP000584374">
    <property type="component" value="Unassembled WGS sequence"/>
</dbReference>
<evidence type="ECO:0000313" key="5">
    <source>
        <dbReference type="Proteomes" id="UP000584374"/>
    </source>
</evidence>
<dbReference type="PANTHER" id="PTHR43156:SF2">
    <property type="entry name" value="STAGE II SPORULATION PROTEIN E"/>
    <property type="match status" value="1"/>
</dbReference>
<organism evidence="4 5">
    <name type="scientific">Saccharopolyspora phatthalungensis</name>
    <dbReference type="NCBI Taxonomy" id="664693"/>
    <lineage>
        <taxon>Bacteria</taxon>
        <taxon>Bacillati</taxon>
        <taxon>Actinomycetota</taxon>
        <taxon>Actinomycetes</taxon>
        <taxon>Pseudonocardiales</taxon>
        <taxon>Pseudonocardiaceae</taxon>
        <taxon>Saccharopolyspora</taxon>
    </lineage>
</organism>
<protein>
    <submittedName>
        <fullName evidence="4">Putative methionine-R-sulfoxide reductase with GAF domain</fullName>
    </submittedName>
</protein>
<dbReference type="PANTHER" id="PTHR43156">
    <property type="entry name" value="STAGE II SPORULATION PROTEIN E-RELATED"/>
    <property type="match status" value="1"/>
</dbReference>
<proteinExistence type="predicted"/>
<dbReference type="InterPro" id="IPR052016">
    <property type="entry name" value="Bact_Sigma-Reg"/>
</dbReference>
<dbReference type="GO" id="GO:0016791">
    <property type="term" value="F:phosphatase activity"/>
    <property type="evidence" value="ECO:0007669"/>
    <property type="project" value="TreeGrafter"/>
</dbReference>
<dbReference type="InterPro" id="IPR003018">
    <property type="entry name" value="GAF"/>
</dbReference>
<dbReference type="InterPro" id="IPR029016">
    <property type="entry name" value="GAF-like_dom_sf"/>
</dbReference>
<feature type="domain" description="PPM-type phosphatase" evidence="3">
    <location>
        <begin position="192"/>
        <end position="404"/>
    </location>
</feature>
<dbReference type="AlphaFoldDB" id="A0A840QIA7"/>
<evidence type="ECO:0000313" key="4">
    <source>
        <dbReference type="EMBL" id="MBB5159830.1"/>
    </source>
</evidence>
<dbReference type="SMART" id="SM00065">
    <property type="entry name" value="GAF"/>
    <property type="match status" value="1"/>
</dbReference>
<keyword evidence="5" id="KW-1185">Reference proteome</keyword>
<dbReference type="Gene3D" id="3.60.40.10">
    <property type="entry name" value="PPM-type phosphatase domain"/>
    <property type="match status" value="1"/>
</dbReference>
<dbReference type="Pfam" id="PF07228">
    <property type="entry name" value="SpoIIE"/>
    <property type="match status" value="1"/>
</dbReference>
<evidence type="ECO:0000259" key="2">
    <source>
        <dbReference type="SMART" id="SM00065"/>
    </source>
</evidence>
<feature type="domain" description="GAF" evidence="2">
    <location>
        <begin position="30"/>
        <end position="175"/>
    </location>
</feature>
<reference evidence="4 5" key="1">
    <citation type="submission" date="2020-08" db="EMBL/GenBank/DDBJ databases">
        <title>Sequencing the genomes of 1000 actinobacteria strains.</title>
        <authorList>
            <person name="Klenk H.-P."/>
        </authorList>
    </citation>
    <scope>NUCLEOTIDE SEQUENCE [LARGE SCALE GENOMIC DNA]</scope>
    <source>
        <strain evidence="4 5">DSM 45584</strain>
    </source>
</reference>
<name>A0A840QIA7_9PSEU</name>
<dbReference type="InterPro" id="IPR001932">
    <property type="entry name" value="PPM-type_phosphatase-like_dom"/>
</dbReference>
<evidence type="ECO:0000259" key="3">
    <source>
        <dbReference type="SMART" id="SM00331"/>
    </source>
</evidence>
<dbReference type="SMART" id="SM00331">
    <property type="entry name" value="PP2C_SIG"/>
    <property type="match status" value="1"/>
</dbReference>
<evidence type="ECO:0000256" key="1">
    <source>
        <dbReference type="ARBA" id="ARBA00022801"/>
    </source>
</evidence>
<comment type="caution">
    <text evidence="4">The sequence shown here is derived from an EMBL/GenBank/DDBJ whole genome shotgun (WGS) entry which is preliminary data.</text>
</comment>
<dbReference type="Gene3D" id="3.30.450.40">
    <property type="match status" value="1"/>
</dbReference>
<dbReference type="InterPro" id="IPR036457">
    <property type="entry name" value="PPM-type-like_dom_sf"/>
</dbReference>
<keyword evidence="1" id="KW-0378">Hydrolase</keyword>
<sequence>MRASAKSSDDTQTRLRRIELVTDSALAHLEPDDLLRELLHRVRDVLEVDTAAVMLYEPTSKVLIASAAVGIEDEVLQGVRIPVDSAFASTIAARRRPPILDSAQDPTLIRPVLREHGIRSLLGAPMLTGGETVGVLYIGAYQHRRFSEPDIHLLQLVADRIALATRASTSRTERTAARVLQHSLMPTRLPAVTGLTLDARYVPGAAPSIGGDWYDVFALPSGRIGIVIGDVVGNGLPAAVIMGRLRSALRAYALDNENPAQVLRKLDRKATHFEPNAMATVGYAVYQPATCQLQVSLAGHLAPALAGPTQHGRLAPVPVDPPIGLGVTRRTRRTSTLELPTDGVVCFYTDGLVERRNTSIDDGLRRLCKAITPAPAATVCTTVMNEMVGAEPPTDDVALLTISRIE</sequence>